<feature type="compositionally biased region" description="Basic and acidic residues" evidence="9">
    <location>
        <begin position="156"/>
        <end position="168"/>
    </location>
</feature>
<comment type="function">
    <text evidence="8">Required for the formation of axial filaments and for anchoring the origin regions at the cell poles in sporulating cells, thus ensuring proper chromosome segregation in the prespore. Binds in a dispersed manner throughout the chromosome but preferentially to sites clustered in the origin portion of the chromosome, causing condensation of the chromosome and its remodeling into an elongated, anchored structure.</text>
</comment>
<comment type="subcellular location">
    <subcellularLocation>
        <location evidence="8">Cytoplasm</location>
    </subcellularLocation>
    <text evidence="8">Localizes to cell poles and nucleoid.</text>
</comment>
<feature type="domain" description="HTH merR-type" evidence="10">
    <location>
        <begin position="1"/>
        <end position="69"/>
    </location>
</feature>
<dbReference type="EMBL" id="CABWLH010000010">
    <property type="protein sequence ID" value="VXC27366.1"/>
    <property type="molecule type" value="Genomic_DNA"/>
</dbReference>
<evidence type="ECO:0000313" key="12">
    <source>
        <dbReference type="EMBL" id="VXC27366.1"/>
    </source>
</evidence>
<dbReference type="GO" id="GO:0008356">
    <property type="term" value="P:asymmetric cell division"/>
    <property type="evidence" value="ECO:0007669"/>
    <property type="project" value="UniProtKB-UniRule"/>
</dbReference>
<dbReference type="GO" id="GO:0005737">
    <property type="term" value="C:cytoplasm"/>
    <property type="evidence" value="ECO:0007669"/>
    <property type="project" value="UniProtKB-SubCell"/>
</dbReference>
<feature type="region of interest" description="Disordered" evidence="9">
    <location>
        <begin position="150"/>
        <end position="170"/>
    </location>
</feature>
<evidence type="ECO:0000313" key="14">
    <source>
        <dbReference type="Proteomes" id="UP001467674"/>
    </source>
</evidence>
<keyword evidence="3 8" id="KW-0159">Chromosome partition</keyword>
<evidence type="ECO:0000313" key="13">
    <source>
        <dbReference type="Proteomes" id="UP000433089"/>
    </source>
</evidence>
<dbReference type="AlphaFoldDB" id="A0A653X830"/>
<evidence type="ECO:0000313" key="11">
    <source>
        <dbReference type="EMBL" id="MER3119968.1"/>
    </source>
</evidence>
<feature type="coiled-coil region" evidence="8">
    <location>
        <begin position="80"/>
        <end position="150"/>
    </location>
</feature>
<dbReference type="GO" id="GO:0030261">
    <property type="term" value="P:chromosome condensation"/>
    <property type="evidence" value="ECO:0007669"/>
    <property type="project" value="UniProtKB-UniRule"/>
</dbReference>
<evidence type="ECO:0000259" key="10">
    <source>
        <dbReference type="SMART" id="SM00422"/>
    </source>
</evidence>
<name>A0A653X830_BACAB</name>
<keyword evidence="6 8" id="KW-0238">DNA-binding</keyword>
<feature type="DNA-binding region" description="H-T-H motif" evidence="8">
    <location>
        <begin position="3"/>
        <end position="23"/>
    </location>
</feature>
<dbReference type="InterPro" id="IPR009061">
    <property type="entry name" value="DNA-bd_dom_put_sf"/>
</dbReference>
<evidence type="ECO:0000256" key="7">
    <source>
        <dbReference type="ARBA" id="ARBA00023306"/>
    </source>
</evidence>
<keyword evidence="4 8" id="KW-0749">Sporulation</keyword>
<dbReference type="GO" id="GO:0003690">
    <property type="term" value="F:double-stranded DNA binding"/>
    <property type="evidence" value="ECO:0007669"/>
    <property type="project" value="UniProtKB-UniRule"/>
</dbReference>
<dbReference type="SMART" id="SM00422">
    <property type="entry name" value="HTH_MERR"/>
    <property type="match status" value="1"/>
</dbReference>
<dbReference type="Gene3D" id="1.10.1660.10">
    <property type="match status" value="1"/>
</dbReference>
<evidence type="ECO:0000256" key="3">
    <source>
        <dbReference type="ARBA" id="ARBA00022829"/>
    </source>
</evidence>
<dbReference type="Proteomes" id="UP000433089">
    <property type="component" value="Unassembled WGS sequence"/>
</dbReference>
<keyword evidence="2 8" id="KW-0132">Cell division</keyword>
<evidence type="ECO:0000256" key="9">
    <source>
        <dbReference type="SAM" id="MobiDB-lite"/>
    </source>
</evidence>
<dbReference type="GO" id="GO:0030435">
    <property type="term" value="P:sporulation resulting in formation of a cellular spore"/>
    <property type="evidence" value="ECO:0007669"/>
    <property type="project" value="UniProtKB-UniRule"/>
</dbReference>
<keyword evidence="14" id="KW-1185">Reference proteome</keyword>
<dbReference type="GO" id="GO:0006355">
    <property type="term" value="P:regulation of DNA-templated transcription"/>
    <property type="evidence" value="ECO:0007669"/>
    <property type="project" value="InterPro"/>
</dbReference>
<organism evidence="12 13">
    <name type="scientific">Bacillus altitudinis</name>
    <dbReference type="NCBI Taxonomy" id="293387"/>
    <lineage>
        <taxon>Bacteria</taxon>
        <taxon>Bacillati</taxon>
        <taxon>Bacillota</taxon>
        <taxon>Bacilli</taxon>
        <taxon>Bacillales</taxon>
        <taxon>Bacillaceae</taxon>
        <taxon>Bacillus</taxon>
    </lineage>
</organism>
<dbReference type="InterPro" id="IPR023522">
    <property type="entry name" value="Chrosome_anchoring_RacA"/>
</dbReference>
<accession>A0A653X830</accession>
<keyword evidence="7 8" id="KW-0131">Cell cycle</keyword>
<evidence type="ECO:0000256" key="8">
    <source>
        <dbReference type="HAMAP-Rule" id="MF_01170"/>
    </source>
</evidence>
<evidence type="ECO:0000256" key="5">
    <source>
        <dbReference type="ARBA" id="ARBA00023054"/>
    </source>
</evidence>
<dbReference type="NCBIfam" id="NF009648">
    <property type="entry name" value="PRK13182.1-4"/>
    <property type="match status" value="1"/>
</dbReference>
<dbReference type="InterPro" id="IPR000551">
    <property type="entry name" value="MerR-type_HTH_dom"/>
</dbReference>
<evidence type="ECO:0000256" key="1">
    <source>
        <dbReference type="ARBA" id="ARBA00022490"/>
    </source>
</evidence>
<dbReference type="RefSeq" id="WP_017360049.1">
    <property type="nucleotide sequence ID" value="NZ_CANMIN010000003.1"/>
</dbReference>
<dbReference type="Pfam" id="PF13411">
    <property type="entry name" value="MerR_1"/>
    <property type="match status" value="1"/>
</dbReference>
<gene>
    <name evidence="8 12" type="primary">racA</name>
    <name evidence="11" type="ORF">ABQG71_02065</name>
    <name evidence="12" type="ORF">BACI348_50718</name>
</gene>
<comment type="similarity">
    <text evidence="8">Belongs to the RacA family.</text>
</comment>
<dbReference type="GO" id="GO:0007059">
    <property type="term" value="P:chromosome segregation"/>
    <property type="evidence" value="ECO:0007669"/>
    <property type="project" value="UniProtKB-UniRule"/>
</dbReference>
<reference evidence="12 13" key="1">
    <citation type="submission" date="2019-10" db="EMBL/GenBank/DDBJ databases">
        <authorList>
            <person name="Karimi E."/>
        </authorList>
    </citation>
    <scope>NUCLEOTIDE SEQUENCE [LARGE SCALE GENOMIC DNA]</scope>
    <source>
        <strain evidence="12">Bacillus sp. 348</strain>
    </source>
</reference>
<evidence type="ECO:0000256" key="6">
    <source>
        <dbReference type="ARBA" id="ARBA00023125"/>
    </source>
</evidence>
<proteinExistence type="inferred from homology"/>
<dbReference type="SUPFAM" id="SSF46955">
    <property type="entry name" value="Putative DNA-binding domain"/>
    <property type="match status" value="1"/>
</dbReference>
<evidence type="ECO:0000256" key="2">
    <source>
        <dbReference type="ARBA" id="ARBA00022618"/>
    </source>
</evidence>
<reference evidence="11 14" key="2">
    <citation type="submission" date="2024-06" db="EMBL/GenBank/DDBJ databases">
        <title>Construction of an artificial bacterial consortium using nitrogen cycle bacteria from Cuatro Cienegas Basin and a mangrove forest.</title>
        <authorList>
            <person name="Aguilera-Najera D."/>
            <person name="Marquez-Cianci L."/>
            <person name="Martinez-Perez E."/>
            <person name="Rosas-Barrera M."/>
            <person name="Rodriguez-Cruz U.E."/>
            <person name="Tapia-Lopez R."/>
            <person name="Eguiarte L.E."/>
            <person name="Souza-Saldivar V."/>
        </authorList>
    </citation>
    <scope>NUCLEOTIDE SEQUENCE [LARGE SCALE GENOMIC DNA]</scope>
    <source>
        <strain evidence="11 14">S14-15</strain>
    </source>
</reference>
<dbReference type="CDD" id="cd04762">
    <property type="entry name" value="HTH_MerR-trunc"/>
    <property type="match status" value="1"/>
</dbReference>
<evidence type="ECO:0000256" key="4">
    <source>
        <dbReference type="ARBA" id="ARBA00022969"/>
    </source>
</evidence>
<dbReference type="Proteomes" id="UP001467674">
    <property type="component" value="Unassembled WGS sequence"/>
</dbReference>
<keyword evidence="5 8" id="KW-0175">Coiled coil</keyword>
<dbReference type="HAMAP" id="MF_01170">
    <property type="entry name" value="RacA"/>
    <property type="match status" value="1"/>
</dbReference>
<protein>
    <recommendedName>
        <fullName evidence="8">Chromosome-anchoring protein RacA</fullName>
    </recommendedName>
</protein>
<keyword evidence="1 8" id="KW-0963">Cytoplasm</keyword>
<dbReference type="EMBL" id="JBEOME010000001">
    <property type="protein sequence ID" value="MER3119968.1"/>
    <property type="molecule type" value="Genomic_DNA"/>
</dbReference>
<sequence>MNTNEVAKEIGVSSKTIQRWVKQLNIPVARNELGHYEFHDDIVQLLKEVKHQMNEGVILHDIRLPIHEETAQQLSPAVETSDSSKRIEALEEQVKQLLQEQSHVSHIEARFQEMERKLAKKADEGVSYQLLQHRREIEELTAKLERLTATLTKPKPSKEEEKEKAHPEMKKKRVLFPLFHSFR</sequence>